<dbReference type="AlphaFoldDB" id="D6A702"/>
<reference evidence="2" key="1">
    <citation type="submission" date="2008-12" db="EMBL/GenBank/DDBJ databases">
        <title>Annotation of Streptomyces ghanaensis ATCC 14672.</title>
        <authorList>
            <consortium name="The Broad Institute Genome Sequencing Platform"/>
            <consortium name="Broad Institute Microbial Sequencing Center"/>
            <person name="Fischbach M."/>
            <person name="Ward D."/>
            <person name="Young S."/>
            <person name="Kodira C.D."/>
            <person name="Zeng Q."/>
            <person name="Koehrsen M."/>
            <person name="Godfrey P."/>
            <person name="Alvarado L."/>
            <person name="Berlin A.M."/>
            <person name="Borenstein D."/>
            <person name="Chen Z."/>
            <person name="Engels R."/>
            <person name="Freedman E."/>
            <person name="Gellesch M."/>
            <person name="Goldberg J."/>
            <person name="Griggs A."/>
            <person name="Gujja S."/>
            <person name="Heiman D.I."/>
            <person name="Hepburn T.A."/>
            <person name="Howarth C."/>
            <person name="Jen D."/>
            <person name="Larson L."/>
            <person name="Lewis B."/>
            <person name="Mehta T."/>
            <person name="Park D."/>
            <person name="Pearson M."/>
            <person name="Roberts A."/>
            <person name="Saif S."/>
            <person name="Shea T.D."/>
            <person name="Shenoy N."/>
            <person name="Sisk P."/>
            <person name="Stolte C."/>
            <person name="Sykes S.N."/>
            <person name="Walk T."/>
            <person name="White J."/>
            <person name="Yandava C."/>
            <person name="Straight P."/>
            <person name="Clardy J."/>
            <person name="Hung D."/>
            <person name="Kolter R."/>
            <person name="Mekalanos J."/>
            <person name="Walker S."/>
            <person name="Walsh C.T."/>
            <person name="Wieland B.L.C."/>
            <person name="Ilzarbe M."/>
            <person name="Galagan J."/>
            <person name="Nusbaum C."/>
            <person name="Birren B."/>
        </authorList>
    </citation>
    <scope>NUCLEOTIDE SEQUENCE [LARGE SCALE GENOMIC DNA]</scope>
    <source>
        <strain evidence="2">ATCC 14672 / DSM 40746 / JCM 4963 / KCTC 9882 / NRRL B-12104 / FH 1290</strain>
    </source>
</reference>
<evidence type="ECO:0000313" key="2">
    <source>
        <dbReference type="Proteomes" id="UP000003824"/>
    </source>
</evidence>
<gene>
    <name evidence="1" type="ORF">SSFG_07064</name>
</gene>
<name>D6A702_STRV1</name>
<sequence>MGRPRASAVAQDLVQVRDLGGEQTREVVHDVARDAERGTMGDQREAFGGHGRDLVVRPVPPVVLRLSSSGPVRPACSRMEWFMPLRVGHFAEKTHWPAVYQGAAGNWVPLLRVHLGCRVSGKTS</sequence>
<accession>D6A702</accession>
<proteinExistence type="predicted"/>
<dbReference type="Proteomes" id="UP000003824">
    <property type="component" value="Unassembled WGS sequence"/>
</dbReference>
<protein>
    <submittedName>
        <fullName evidence="1">Predicted protein</fullName>
    </submittedName>
</protein>
<dbReference type="EMBL" id="DS999641">
    <property type="protein sequence ID" value="EFE71828.2"/>
    <property type="molecule type" value="Genomic_DNA"/>
</dbReference>
<evidence type="ECO:0000313" key="1">
    <source>
        <dbReference type="EMBL" id="EFE71828.2"/>
    </source>
</evidence>
<organism evidence="1 2">
    <name type="scientific">Streptomyces viridosporus (strain ATCC 14672 / DSM 40746 / JCM 4963 / KCTC 9882 / NRRL B-12104 / FH 1290)</name>
    <name type="common">Streptomyces ghanaensis</name>
    <dbReference type="NCBI Taxonomy" id="566461"/>
    <lineage>
        <taxon>Bacteria</taxon>
        <taxon>Bacillati</taxon>
        <taxon>Actinomycetota</taxon>
        <taxon>Actinomycetes</taxon>
        <taxon>Kitasatosporales</taxon>
        <taxon>Streptomycetaceae</taxon>
        <taxon>Streptomyces</taxon>
    </lineage>
</organism>